<reference evidence="3 4" key="1">
    <citation type="submission" date="2020-01" db="EMBL/GenBank/DDBJ databases">
        <title>Genetics and antimicrobial susceptibilities of Nocardia species isolated from the soil; a comparison with species isolated from humans.</title>
        <authorList>
            <person name="Carrasco G."/>
            <person name="Monzon S."/>
            <person name="Sansegundo M."/>
            <person name="Garcia E."/>
            <person name="Garrido N."/>
            <person name="Medina M.J."/>
            <person name="Villalon P."/>
            <person name="Ramirez-Arocha A.C."/>
            <person name="Jimenez P."/>
            <person name="Cuesta I."/>
            <person name="Valdezate S."/>
        </authorList>
    </citation>
    <scope>NUCLEOTIDE SEQUENCE [LARGE SCALE GENOMIC DNA]</scope>
    <source>
        <strain evidence="3 4">CNM20110649</strain>
    </source>
</reference>
<evidence type="ECO:0000256" key="1">
    <source>
        <dbReference type="SAM" id="SignalP"/>
    </source>
</evidence>
<sequence length="363" mass="39934">MGGKTKVIVATTAAVLAVSAIASAGRSRIDRTVGAYYRDGMDAVRRAGFVEKQIDIGGHRTNYAEGPDNGRPLLLIHGQGSQWQDYMRVLPEISRRHHVYAIDVYGHGGSARLPAAEYTNVRIGELVAQFLERVVGEPGIVSGHSSGGLIATWIAAYRPDLVHGVVLEDPPFFSSVMPRAAKTTGGDTALVTHNFLAQAQEVGFPRYFIENSRILSFLGPLARPIIAYAKRYIDTHPGRPLEIFFMPPELNIFLRGIASYDPVFGAAWYDNAWYEGFDTRAALSAITAPTVLIHANFWYRRFGTYYSKRGVLMAAMDDSDVAEATSLLGADTQVVEVESGHMVHFEKPELFTRTVLELASRID</sequence>
<proteinExistence type="predicted"/>
<keyword evidence="1" id="KW-0732">Signal</keyword>
<dbReference type="PANTHER" id="PTHR46438">
    <property type="entry name" value="ALPHA/BETA-HYDROLASES SUPERFAMILY PROTEIN"/>
    <property type="match status" value="1"/>
</dbReference>
<dbReference type="EMBL" id="JAAGUX010000008">
    <property type="protein sequence ID" value="NEW55415.1"/>
    <property type="molecule type" value="Genomic_DNA"/>
</dbReference>
<feature type="domain" description="AB hydrolase-1" evidence="2">
    <location>
        <begin position="72"/>
        <end position="177"/>
    </location>
</feature>
<dbReference type="GO" id="GO:0016787">
    <property type="term" value="F:hydrolase activity"/>
    <property type="evidence" value="ECO:0007669"/>
    <property type="project" value="UniProtKB-KW"/>
</dbReference>
<dbReference type="Proteomes" id="UP000470876">
    <property type="component" value="Unassembled WGS sequence"/>
</dbReference>
<feature type="signal peptide" evidence="1">
    <location>
        <begin position="1"/>
        <end position="24"/>
    </location>
</feature>
<evidence type="ECO:0000313" key="4">
    <source>
        <dbReference type="Proteomes" id="UP000470876"/>
    </source>
</evidence>
<keyword evidence="3" id="KW-0378">Hydrolase</keyword>
<dbReference type="SUPFAM" id="SSF53474">
    <property type="entry name" value="alpha/beta-Hydrolases"/>
    <property type="match status" value="1"/>
</dbReference>
<organism evidence="3 4">
    <name type="scientific">Nocardia cyriacigeorgica</name>
    <dbReference type="NCBI Taxonomy" id="135487"/>
    <lineage>
        <taxon>Bacteria</taxon>
        <taxon>Bacillati</taxon>
        <taxon>Actinomycetota</taxon>
        <taxon>Actinomycetes</taxon>
        <taxon>Mycobacteriales</taxon>
        <taxon>Nocardiaceae</taxon>
        <taxon>Nocardia</taxon>
    </lineage>
</organism>
<gene>
    <name evidence="3" type="ORF">GV794_07090</name>
</gene>
<name>A0ABX0CG00_9NOCA</name>
<comment type="caution">
    <text evidence="3">The sequence shown here is derived from an EMBL/GenBank/DDBJ whole genome shotgun (WGS) entry which is preliminary data.</text>
</comment>
<dbReference type="InterPro" id="IPR029058">
    <property type="entry name" value="AB_hydrolase_fold"/>
</dbReference>
<dbReference type="RefSeq" id="WP_163824739.1">
    <property type="nucleotide sequence ID" value="NZ_JAAGUX010000008.1"/>
</dbReference>
<keyword evidence="4" id="KW-1185">Reference proteome</keyword>
<evidence type="ECO:0000259" key="2">
    <source>
        <dbReference type="Pfam" id="PF00561"/>
    </source>
</evidence>
<dbReference type="Pfam" id="PF00561">
    <property type="entry name" value="Abhydrolase_1"/>
    <property type="match status" value="1"/>
</dbReference>
<protein>
    <submittedName>
        <fullName evidence="3">Alpha/beta hydrolase</fullName>
    </submittedName>
</protein>
<dbReference type="InterPro" id="IPR000073">
    <property type="entry name" value="AB_hydrolase_1"/>
</dbReference>
<dbReference type="Gene3D" id="3.40.50.1820">
    <property type="entry name" value="alpha/beta hydrolase"/>
    <property type="match status" value="1"/>
</dbReference>
<accession>A0ABX0CG00</accession>
<evidence type="ECO:0000313" key="3">
    <source>
        <dbReference type="EMBL" id="NEW55415.1"/>
    </source>
</evidence>
<feature type="chain" id="PRO_5045892604" evidence="1">
    <location>
        <begin position="25"/>
        <end position="363"/>
    </location>
</feature>